<name>A0A401SJP0_CHIPU</name>
<organism evidence="10 11">
    <name type="scientific">Chiloscyllium punctatum</name>
    <name type="common">Brownbanded bambooshark</name>
    <name type="synonym">Hemiscyllium punctatum</name>
    <dbReference type="NCBI Taxonomy" id="137246"/>
    <lineage>
        <taxon>Eukaryota</taxon>
        <taxon>Metazoa</taxon>
        <taxon>Chordata</taxon>
        <taxon>Craniata</taxon>
        <taxon>Vertebrata</taxon>
        <taxon>Chondrichthyes</taxon>
        <taxon>Elasmobranchii</taxon>
        <taxon>Galeomorphii</taxon>
        <taxon>Galeoidea</taxon>
        <taxon>Orectolobiformes</taxon>
        <taxon>Hemiscylliidae</taxon>
        <taxon>Chiloscyllium</taxon>
    </lineage>
</organism>
<dbReference type="PANTHER" id="PTHR12173:SF8">
    <property type="entry name" value="PERSEPHIN"/>
    <property type="match status" value="1"/>
</dbReference>
<dbReference type="GO" id="GO:0005576">
    <property type="term" value="C:extracellular region"/>
    <property type="evidence" value="ECO:0007669"/>
    <property type="project" value="UniProtKB-SubCell"/>
</dbReference>
<keyword evidence="4" id="KW-0732">Signal</keyword>
<evidence type="ECO:0000256" key="8">
    <source>
        <dbReference type="SAM" id="MobiDB-lite"/>
    </source>
</evidence>
<protein>
    <recommendedName>
        <fullName evidence="9">TGF-beta family profile domain-containing protein</fullName>
    </recommendedName>
</protein>
<accession>A0A401SJP0</accession>
<evidence type="ECO:0000313" key="11">
    <source>
        <dbReference type="Proteomes" id="UP000287033"/>
    </source>
</evidence>
<evidence type="ECO:0000256" key="5">
    <source>
        <dbReference type="ARBA" id="ARBA00023030"/>
    </source>
</evidence>
<keyword evidence="11" id="KW-1185">Reference proteome</keyword>
<evidence type="ECO:0000256" key="1">
    <source>
        <dbReference type="ARBA" id="ARBA00004613"/>
    </source>
</evidence>
<keyword evidence="3" id="KW-0964">Secreted</keyword>
<dbReference type="EMBL" id="BEZZ01000315">
    <property type="protein sequence ID" value="GCC30639.1"/>
    <property type="molecule type" value="Genomic_DNA"/>
</dbReference>
<dbReference type="PANTHER" id="PTHR12173">
    <property type="entry name" value="GDNF SUBFAMILY OF TGF-BETA FAMILY"/>
    <property type="match status" value="1"/>
</dbReference>
<dbReference type="AlphaFoldDB" id="A0A401SJP0"/>
<comment type="similarity">
    <text evidence="2">Belongs to the TGF-beta family. GDNF subfamily.</text>
</comment>
<evidence type="ECO:0000259" key="9">
    <source>
        <dbReference type="PROSITE" id="PS51362"/>
    </source>
</evidence>
<dbReference type="Proteomes" id="UP000287033">
    <property type="component" value="Unassembled WGS sequence"/>
</dbReference>
<evidence type="ECO:0000313" key="10">
    <source>
        <dbReference type="EMBL" id="GCC30639.1"/>
    </source>
</evidence>
<feature type="region of interest" description="Disordered" evidence="8">
    <location>
        <begin position="91"/>
        <end position="138"/>
    </location>
</feature>
<evidence type="ECO:0000256" key="2">
    <source>
        <dbReference type="ARBA" id="ARBA00009832"/>
    </source>
</evidence>
<feature type="compositionally biased region" description="Basic residues" evidence="8">
    <location>
        <begin position="1"/>
        <end position="12"/>
    </location>
</feature>
<feature type="compositionally biased region" description="Polar residues" evidence="8">
    <location>
        <begin position="108"/>
        <end position="126"/>
    </location>
</feature>
<evidence type="ECO:0000256" key="7">
    <source>
        <dbReference type="RuleBase" id="RU000354"/>
    </source>
</evidence>
<dbReference type="STRING" id="137246.A0A401SJP0"/>
<dbReference type="GO" id="GO:0008083">
    <property type="term" value="F:growth factor activity"/>
    <property type="evidence" value="ECO:0007669"/>
    <property type="project" value="UniProtKB-KW"/>
</dbReference>
<evidence type="ECO:0000256" key="3">
    <source>
        <dbReference type="ARBA" id="ARBA00022525"/>
    </source>
</evidence>
<comment type="subcellular location">
    <subcellularLocation>
        <location evidence="1">Secreted</location>
    </subcellularLocation>
</comment>
<sequence length="297" mass="33822">MSYKGRRVPPVRRRNDCGRPRGQGARLGTRTAGDRCKQECEGVNLIDSGGLADLPGKPLRRWQATYWTLAIFLSLIASTIASSKEENWFPVNNPQSREIPAQDKKISISRTSMESQEPVESQGSLESKTDERRELPTQSVWPTVHYQTAILNRLGEFAEDVRSRYERSPGSSHKGKERSKTSRRNRRRGSRKMKKNKSECHINTLKLKVEDLGLGYKSEEIVDFKYCSGNCPRYESNYDLTLSKMLNKNGILSNTDEIVINHPCCRPSKYTDIAFLDLQNQWQIITNVSAVECMCQG</sequence>
<dbReference type="Pfam" id="PF00019">
    <property type="entry name" value="TGF_beta"/>
    <property type="match status" value="1"/>
</dbReference>
<gene>
    <name evidence="10" type="ORF">chiPu_0009091</name>
</gene>
<feature type="region of interest" description="Disordered" evidence="8">
    <location>
        <begin position="162"/>
        <end position="197"/>
    </location>
</feature>
<proteinExistence type="inferred from homology"/>
<dbReference type="OMA" id="CSGNCPR"/>
<feature type="compositionally biased region" description="Basic residues" evidence="8">
    <location>
        <begin position="173"/>
        <end position="195"/>
    </location>
</feature>
<dbReference type="InterPro" id="IPR043401">
    <property type="entry name" value="GDNF_fam"/>
</dbReference>
<keyword evidence="6" id="KW-1015">Disulfide bond</keyword>
<dbReference type="OrthoDB" id="9936891at2759"/>
<dbReference type="InterPro" id="IPR029034">
    <property type="entry name" value="Cystine-knot_cytokine"/>
</dbReference>
<dbReference type="SUPFAM" id="SSF57501">
    <property type="entry name" value="Cystine-knot cytokines"/>
    <property type="match status" value="1"/>
</dbReference>
<dbReference type="PROSITE" id="PS51362">
    <property type="entry name" value="TGF_BETA_2"/>
    <property type="match status" value="1"/>
</dbReference>
<feature type="region of interest" description="Disordered" evidence="8">
    <location>
        <begin position="1"/>
        <end position="30"/>
    </location>
</feature>
<evidence type="ECO:0000256" key="4">
    <source>
        <dbReference type="ARBA" id="ARBA00022729"/>
    </source>
</evidence>
<reference evidence="10 11" key="1">
    <citation type="journal article" date="2018" name="Nat. Ecol. Evol.">
        <title>Shark genomes provide insights into elasmobranch evolution and the origin of vertebrates.</title>
        <authorList>
            <person name="Hara Y"/>
            <person name="Yamaguchi K"/>
            <person name="Onimaru K"/>
            <person name="Kadota M"/>
            <person name="Koyanagi M"/>
            <person name="Keeley SD"/>
            <person name="Tatsumi K"/>
            <person name="Tanaka K"/>
            <person name="Motone F"/>
            <person name="Kageyama Y"/>
            <person name="Nozu R"/>
            <person name="Adachi N"/>
            <person name="Nishimura O"/>
            <person name="Nakagawa R"/>
            <person name="Tanegashima C"/>
            <person name="Kiyatake I"/>
            <person name="Matsumoto R"/>
            <person name="Murakumo K"/>
            <person name="Nishida K"/>
            <person name="Terakita A"/>
            <person name="Kuratani S"/>
            <person name="Sato K"/>
            <person name="Hyodo S Kuraku.S."/>
        </authorList>
    </citation>
    <scope>NUCLEOTIDE SEQUENCE [LARGE SCALE GENOMIC DNA]</scope>
</reference>
<comment type="caution">
    <text evidence="10">The sequence shown here is derived from an EMBL/GenBank/DDBJ whole genome shotgun (WGS) entry which is preliminary data.</text>
</comment>
<feature type="domain" description="TGF-beta family profile" evidence="9">
    <location>
        <begin position="181"/>
        <end position="296"/>
    </location>
</feature>
<dbReference type="GO" id="GO:0030116">
    <property type="term" value="F:glial cell-derived neurotrophic factor receptor binding"/>
    <property type="evidence" value="ECO:0007669"/>
    <property type="project" value="InterPro"/>
</dbReference>
<dbReference type="InterPro" id="IPR001839">
    <property type="entry name" value="TGF-b_C"/>
</dbReference>
<dbReference type="Gene3D" id="2.10.90.10">
    <property type="entry name" value="Cystine-knot cytokines"/>
    <property type="match status" value="1"/>
</dbReference>
<evidence type="ECO:0000256" key="6">
    <source>
        <dbReference type="ARBA" id="ARBA00023157"/>
    </source>
</evidence>
<dbReference type="GO" id="GO:0048731">
    <property type="term" value="P:system development"/>
    <property type="evidence" value="ECO:0007669"/>
    <property type="project" value="UniProtKB-ARBA"/>
</dbReference>
<dbReference type="GO" id="GO:0030971">
    <property type="term" value="F:receptor tyrosine kinase binding"/>
    <property type="evidence" value="ECO:0007669"/>
    <property type="project" value="InterPro"/>
</dbReference>
<keyword evidence="5 7" id="KW-0339">Growth factor</keyword>